<dbReference type="Proteomes" id="UP000002668">
    <property type="component" value="Genome"/>
</dbReference>
<gene>
    <name evidence="2" type="ORF">LEMA_P092980.1</name>
</gene>
<feature type="compositionally biased region" description="Low complexity" evidence="1">
    <location>
        <begin position="425"/>
        <end position="436"/>
    </location>
</feature>
<organism evidence="3">
    <name type="scientific">Leptosphaeria maculans (strain JN3 / isolate v23.1.3 / race Av1-4-5-6-7-8)</name>
    <name type="common">Blackleg fungus</name>
    <name type="synonym">Phoma lingam</name>
    <dbReference type="NCBI Taxonomy" id="985895"/>
    <lineage>
        <taxon>Eukaryota</taxon>
        <taxon>Fungi</taxon>
        <taxon>Dikarya</taxon>
        <taxon>Ascomycota</taxon>
        <taxon>Pezizomycotina</taxon>
        <taxon>Dothideomycetes</taxon>
        <taxon>Pleosporomycetidae</taxon>
        <taxon>Pleosporales</taxon>
        <taxon>Pleosporineae</taxon>
        <taxon>Leptosphaeriaceae</taxon>
        <taxon>Plenodomus</taxon>
        <taxon>Plenodomus lingam/Leptosphaeria maculans species complex</taxon>
    </lineage>
</organism>
<dbReference type="HOGENOM" id="CLU_310573_0_0_1"/>
<protein>
    <submittedName>
        <fullName evidence="2">Predicted protein</fullName>
    </submittedName>
</protein>
<keyword evidence="3" id="KW-1185">Reference proteome</keyword>
<feature type="region of interest" description="Disordered" evidence="1">
    <location>
        <begin position="589"/>
        <end position="626"/>
    </location>
</feature>
<dbReference type="InParanoid" id="E5A2U3"/>
<dbReference type="AlphaFoldDB" id="E5A2U3"/>
<dbReference type="OrthoDB" id="3678410at2759"/>
<sequence>MLASGLWNQNIRPDTCDGHEEVSKPVVKSLRNLRCRSIKHFASQIRRSCDSNQTESKALLSAKNANGVFTAHSYPKHSSDTIRASGNILGEHDKSGAKAASTVQAATTVKVKADCVSHQLCLCSTIYSTPTSPVLTTSDITLSALIPSILVHPAFTPSALQPSALTLALTPSPISSHSQNHTFEEDYPGKYITETSNIRLLSSKMTESYQHRRGDSFHVNWTALDMPRLAREIYDETIADVHLSLFGYWIRESTEHYEMARKHIRELALDQGYKVDRVRNVQLRKLLQETFSARPKVPGTEDLDGEVDCDGDVMLDKTPSKTDSQWLKETLQHLEGPPKRGPLSKKELDEILRQPSPRTPSSTANGAKRRSISSPLIARTDQLPGSLRANRRRILEEAAKSTLLGLPESPSARYPPNTPDRPEPLSLKSGSSGSLSVAGTPTTRHVSSPLTASALKSFNLLESLDDVQTNFDDAIRRSVSSPQCKGDGDIFGTVAKGNDRSDIATDITNTFESSRGRLSTIYETPGAHVSTRRAQAGVNRLSDADWQTVTSSEQQHRLTKMSEEETNGAKLLRTEYEEFLIDADEDSRGEFGLDTEAPTGQFALDPEDESDDEGGPPLNIPFDSLSSYVGSTEAGSVLETASNASDEDPSRNSLIQYSYASPTKQGITQHSNHSSVAVNYYRPLPLRHYDAKEGDNGDATCIHPAFRKGYGAKHALIPPRPLVSQTQPSLGSPFLESFLKHAHAQSADSVPPTPPSGTRTTSSTLYPSSGPRSTSSTVGPPPPLPIRSPLRSTPGGRRNISAIQTLQRRRSKIPVPSIRAASSTDGESSTSSRYPSSTSISADADNIAACTTTTETCVAKQTSPSPAPSLLALHTAISASHINTLFSMTHAQAVTLPSVDLTTLSHFERTWRKVNEGILLRVFGRVDVELDSEGVELVEGIGDLIGG</sequence>
<evidence type="ECO:0000313" key="2">
    <source>
        <dbReference type="EMBL" id="CBX97889.1"/>
    </source>
</evidence>
<feature type="compositionally biased region" description="Acidic residues" evidence="1">
    <location>
        <begin position="605"/>
        <end position="614"/>
    </location>
</feature>
<dbReference type="eggNOG" id="ENOG502TGJG">
    <property type="taxonomic scope" value="Eukaryota"/>
</dbReference>
<feature type="region of interest" description="Disordered" evidence="1">
    <location>
        <begin position="742"/>
        <end position="840"/>
    </location>
</feature>
<feature type="compositionally biased region" description="Polar residues" evidence="1">
    <location>
        <begin position="437"/>
        <end position="448"/>
    </location>
</feature>
<accession>E5A2U3</accession>
<dbReference type="EMBL" id="FP929132">
    <property type="protein sequence ID" value="CBX97889.1"/>
    <property type="molecule type" value="Genomic_DNA"/>
</dbReference>
<evidence type="ECO:0000256" key="1">
    <source>
        <dbReference type="SAM" id="MobiDB-lite"/>
    </source>
</evidence>
<feature type="compositionally biased region" description="Low complexity" evidence="1">
    <location>
        <begin position="822"/>
        <end position="840"/>
    </location>
</feature>
<name>E5A2U3_LEPMJ</name>
<evidence type="ECO:0000313" key="3">
    <source>
        <dbReference type="Proteomes" id="UP000002668"/>
    </source>
</evidence>
<reference evidence="3" key="1">
    <citation type="journal article" date="2011" name="Nat. Commun.">
        <title>Effector diversification within compartments of the Leptosphaeria maculans genome affected by Repeat-Induced Point mutations.</title>
        <authorList>
            <person name="Rouxel T."/>
            <person name="Grandaubert J."/>
            <person name="Hane J.K."/>
            <person name="Hoede C."/>
            <person name="van de Wouw A.P."/>
            <person name="Couloux A."/>
            <person name="Dominguez V."/>
            <person name="Anthouard V."/>
            <person name="Bally P."/>
            <person name="Bourras S."/>
            <person name="Cozijnsen A.J."/>
            <person name="Ciuffetti L.M."/>
            <person name="Degrave A."/>
            <person name="Dilmaghani A."/>
            <person name="Duret L."/>
            <person name="Fudal I."/>
            <person name="Goodwin S.B."/>
            <person name="Gout L."/>
            <person name="Glaser N."/>
            <person name="Linglin J."/>
            <person name="Kema G.H.J."/>
            <person name="Lapalu N."/>
            <person name="Lawrence C.B."/>
            <person name="May K."/>
            <person name="Meyer M."/>
            <person name="Ollivier B."/>
            <person name="Poulain J."/>
            <person name="Schoch C.L."/>
            <person name="Simon A."/>
            <person name="Spatafora J.W."/>
            <person name="Stachowiak A."/>
            <person name="Turgeon B.G."/>
            <person name="Tyler B.M."/>
            <person name="Vincent D."/>
            <person name="Weissenbach J."/>
            <person name="Amselem J."/>
            <person name="Quesneville H."/>
            <person name="Oliver R.P."/>
            <person name="Wincker P."/>
            <person name="Balesdent M.-H."/>
            <person name="Howlett B.J."/>
        </authorList>
    </citation>
    <scope>NUCLEOTIDE SEQUENCE [LARGE SCALE GENOMIC DNA]</scope>
    <source>
        <strain evidence="3">JN3 / isolate v23.1.3 / race Av1-4-5-6-7-8</strain>
    </source>
</reference>
<dbReference type="VEuPathDB" id="FungiDB:LEMA_P092980.1"/>
<feature type="region of interest" description="Disordered" evidence="1">
    <location>
        <begin position="350"/>
        <end position="448"/>
    </location>
</feature>
<feature type="compositionally biased region" description="Polar residues" evidence="1">
    <location>
        <begin position="765"/>
        <end position="778"/>
    </location>
</feature>
<proteinExistence type="predicted"/>